<organism evidence="1 2">
    <name type="scientific">Micractinium conductrix</name>
    <dbReference type="NCBI Taxonomy" id="554055"/>
    <lineage>
        <taxon>Eukaryota</taxon>
        <taxon>Viridiplantae</taxon>
        <taxon>Chlorophyta</taxon>
        <taxon>core chlorophytes</taxon>
        <taxon>Trebouxiophyceae</taxon>
        <taxon>Chlorellales</taxon>
        <taxon>Chlorellaceae</taxon>
        <taxon>Chlorella clade</taxon>
        <taxon>Micractinium</taxon>
    </lineage>
</organism>
<sequence length="101" mass="10912">MTVAHLEAAEPQMLPPAGLQVYVQIEYLHRSTDAARAWRTGFPFRAVGVVTREQPALEIDSCSDLDLYNVVTHQDTQDEAGGAAVPPLRIRVDLVAGPACG</sequence>
<reference evidence="1 2" key="1">
    <citation type="journal article" date="2018" name="Plant J.">
        <title>Genome sequences of Chlorella sorokiniana UTEX 1602 and Micractinium conductrix SAG 241.80: implications to maltose excretion by a green alga.</title>
        <authorList>
            <person name="Arriola M.B."/>
            <person name="Velmurugan N."/>
            <person name="Zhang Y."/>
            <person name="Plunkett M.H."/>
            <person name="Hondzo H."/>
            <person name="Barney B.M."/>
        </authorList>
    </citation>
    <scope>NUCLEOTIDE SEQUENCE [LARGE SCALE GENOMIC DNA]</scope>
    <source>
        <strain evidence="1 2">SAG 241.80</strain>
    </source>
</reference>
<keyword evidence="2" id="KW-1185">Reference proteome</keyword>
<gene>
    <name evidence="1" type="ORF">C2E20_0488</name>
</gene>
<name>A0A2P6VQ73_9CHLO</name>
<evidence type="ECO:0000313" key="2">
    <source>
        <dbReference type="Proteomes" id="UP000239649"/>
    </source>
</evidence>
<evidence type="ECO:0000313" key="1">
    <source>
        <dbReference type="EMBL" id="PSC76220.1"/>
    </source>
</evidence>
<comment type="caution">
    <text evidence="1">The sequence shown here is derived from an EMBL/GenBank/DDBJ whole genome shotgun (WGS) entry which is preliminary data.</text>
</comment>
<protein>
    <submittedName>
        <fullName evidence="1">Uncharacterized protein</fullName>
    </submittedName>
</protein>
<dbReference type="EMBL" id="LHPF02000001">
    <property type="protein sequence ID" value="PSC76220.1"/>
    <property type="molecule type" value="Genomic_DNA"/>
</dbReference>
<proteinExistence type="predicted"/>
<dbReference type="AlphaFoldDB" id="A0A2P6VQ73"/>
<accession>A0A2P6VQ73</accession>
<dbReference type="Proteomes" id="UP000239649">
    <property type="component" value="Unassembled WGS sequence"/>
</dbReference>